<dbReference type="AlphaFoldDB" id="A0A150R0Z8"/>
<reference evidence="2 3" key="1">
    <citation type="submission" date="2014-02" db="EMBL/GenBank/DDBJ databases">
        <title>The small core and large imbalanced accessory genome model reveals a collaborative survival strategy of Sorangium cellulosum strains in nature.</title>
        <authorList>
            <person name="Han K."/>
            <person name="Peng R."/>
            <person name="Blom J."/>
            <person name="Li Y.-Z."/>
        </authorList>
    </citation>
    <scope>NUCLEOTIDE SEQUENCE [LARGE SCALE GENOMIC DNA]</scope>
    <source>
        <strain evidence="2 3">So0011-07</strain>
    </source>
</reference>
<evidence type="ECO:0000313" key="3">
    <source>
        <dbReference type="Proteomes" id="UP000075635"/>
    </source>
</evidence>
<feature type="compositionally biased region" description="Basic and acidic residues" evidence="1">
    <location>
        <begin position="65"/>
        <end position="81"/>
    </location>
</feature>
<comment type="caution">
    <text evidence="2">The sequence shown here is derived from an EMBL/GenBank/DDBJ whole genome shotgun (WGS) entry which is preliminary data.</text>
</comment>
<evidence type="ECO:0000313" key="2">
    <source>
        <dbReference type="EMBL" id="KYF73686.1"/>
    </source>
</evidence>
<feature type="region of interest" description="Disordered" evidence="1">
    <location>
        <begin position="29"/>
        <end position="81"/>
    </location>
</feature>
<proteinExistence type="predicted"/>
<dbReference type="EMBL" id="JEMB01003355">
    <property type="protein sequence ID" value="KYF73686.1"/>
    <property type="molecule type" value="Genomic_DNA"/>
</dbReference>
<sequence>MRVRLQRQLLAVMGLAIVGYAMGPGCVIRVGPGTGGDDDSAPEGVPVPQEPAPDQSVEESGQETKTPEELAEEAFKRGDPRELALASTKATFTTYALAGMIESLGVDPATLDEAALSELMTQYMPAAAE</sequence>
<evidence type="ECO:0000256" key="1">
    <source>
        <dbReference type="SAM" id="MobiDB-lite"/>
    </source>
</evidence>
<accession>A0A150R0Z8</accession>
<name>A0A150R0Z8_SORCE</name>
<protein>
    <submittedName>
        <fullName evidence="2">Uncharacterized protein</fullName>
    </submittedName>
</protein>
<organism evidence="2 3">
    <name type="scientific">Sorangium cellulosum</name>
    <name type="common">Polyangium cellulosum</name>
    <dbReference type="NCBI Taxonomy" id="56"/>
    <lineage>
        <taxon>Bacteria</taxon>
        <taxon>Pseudomonadati</taxon>
        <taxon>Myxococcota</taxon>
        <taxon>Polyangia</taxon>
        <taxon>Polyangiales</taxon>
        <taxon>Polyangiaceae</taxon>
        <taxon>Sorangium</taxon>
    </lineage>
</organism>
<gene>
    <name evidence="2" type="ORF">BE17_16450</name>
</gene>
<dbReference type="Proteomes" id="UP000075635">
    <property type="component" value="Unassembled WGS sequence"/>
</dbReference>